<sequence length="615" mass="67036">MKYTKLSAAAALLASSALVLSACAPGGPAENEESGTAAPEGGNGEVMTGEAGNKLTVEPTDTGKADLGEIETQEGSISYSVGEDEFISYNSMTPETYSTYNSAITERMISTFAYFGTDGEIYQNEEYGTYEKISDDPLQVKYTINEEAVWSDGTPVTAADYILKWGVENPRITSGEGEEATPLFNSIAHEFGLRVPDAPEGDVDGKEFTITFEEPYADWPILLDTAQPAHVVAEQSGMGMEAMIEAVKNEDAEALAPAAEFWNTGWNTSPGELPSEEIAPSNGPYKFKSWEPGQSITLEANDQWWGTPPATQELVIRFAAADTHVQALQNGDLNVIEPQATVDTLEQLEGLGDQIVIQQDASLTWEHLDFNFMEESIFSDSPELREAFALCVPRQNIVDNLIKPLDPEAVVMNAREVFPFQESYQEVVDAAYDGQYDEVDMERATQLVEESGKTNLDVRIGYSAPNPRRAETVAMIKSSCDEAGFNVIDAGHADFFGVVQPQGDWEVALFAWAGSGQIASGRNIYHTAGIGNQNYSEYSNETVDAAWDTLASSVDPEVHAEQVKIIERELWESLHGIPLYAHPGIVAHSADIANVRNTATQSGAVWNAEQWARVE</sequence>
<evidence type="ECO:0000313" key="4">
    <source>
        <dbReference type="EMBL" id="GGO44832.1"/>
    </source>
</evidence>
<feature type="signal peptide" evidence="2">
    <location>
        <begin position="1"/>
        <end position="21"/>
    </location>
</feature>
<organism evidence="4 5">
    <name type="scientific">Citricoccus zhacaiensis</name>
    <dbReference type="NCBI Taxonomy" id="489142"/>
    <lineage>
        <taxon>Bacteria</taxon>
        <taxon>Bacillati</taxon>
        <taxon>Actinomycetota</taxon>
        <taxon>Actinomycetes</taxon>
        <taxon>Micrococcales</taxon>
        <taxon>Micrococcaceae</taxon>
        <taxon>Citricoccus</taxon>
    </lineage>
</organism>
<dbReference type="PANTHER" id="PTHR30290:SF65">
    <property type="entry name" value="MONOACYL PHOSPHATIDYLINOSITOL TETRAMANNOSIDE-BINDING PROTEIN LPQW-RELATED"/>
    <property type="match status" value="1"/>
</dbReference>
<feature type="chain" id="PRO_5045826545" description="Solute-binding protein family 5 domain-containing protein" evidence="2">
    <location>
        <begin position="22"/>
        <end position="615"/>
    </location>
</feature>
<keyword evidence="2" id="KW-0732">Signal</keyword>
<evidence type="ECO:0000256" key="2">
    <source>
        <dbReference type="SAM" id="SignalP"/>
    </source>
</evidence>
<dbReference type="SUPFAM" id="SSF53850">
    <property type="entry name" value="Periplasmic binding protein-like II"/>
    <property type="match status" value="1"/>
</dbReference>
<evidence type="ECO:0000313" key="5">
    <source>
        <dbReference type="Proteomes" id="UP000642509"/>
    </source>
</evidence>
<dbReference type="Gene3D" id="3.40.190.10">
    <property type="entry name" value="Periplasmic binding protein-like II"/>
    <property type="match status" value="1"/>
</dbReference>
<dbReference type="Gene3D" id="3.10.105.10">
    <property type="entry name" value="Dipeptide-binding Protein, Domain 3"/>
    <property type="match status" value="1"/>
</dbReference>
<accession>A0ABQ2LZM9</accession>
<protein>
    <recommendedName>
        <fullName evidence="3">Solute-binding protein family 5 domain-containing protein</fullName>
    </recommendedName>
</protein>
<proteinExistence type="predicted"/>
<name>A0ABQ2LZM9_9MICC</name>
<feature type="region of interest" description="Disordered" evidence="1">
    <location>
        <begin position="25"/>
        <end position="62"/>
    </location>
</feature>
<gene>
    <name evidence="4" type="ORF">GCM10010977_16140</name>
</gene>
<dbReference type="PROSITE" id="PS51257">
    <property type="entry name" value="PROKAR_LIPOPROTEIN"/>
    <property type="match status" value="1"/>
</dbReference>
<dbReference type="EMBL" id="BMLQ01000004">
    <property type="protein sequence ID" value="GGO44832.1"/>
    <property type="molecule type" value="Genomic_DNA"/>
</dbReference>
<comment type="caution">
    <text evidence="4">The sequence shown here is derived from an EMBL/GenBank/DDBJ whole genome shotgun (WGS) entry which is preliminary data.</text>
</comment>
<dbReference type="InterPro" id="IPR000914">
    <property type="entry name" value="SBP_5_dom"/>
</dbReference>
<evidence type="ECO:0000256" key="1">
    <source>
        <dbReference type="SAM" id="MobiDB-lite"/>
    </source>
</evidence>
<dbReference type="Pfam" id="PF00496">
    <property type="entry name" value="SBP_bac_5"/>
    <property type="match status" value="1"/>
</dbReference>
<dbReference type="Proteomes" id="UP000642509">
    <property type="component" value="Unassembled WGS sequence"/>
</dbReference>
<dbReference type="CDD" id="cd08501">
    <property type="entry name" value="PBP2_Lpqw"/>
    <property type="match status" value="1"/>
</dbReference>
<dbReference type="PANTHER" id="PTHR30290">
    <property type="entry name" value="PERIPLASMIC BINDING COMPONENT OF ABC TRANSPORTER"/>
    <property type="match status" value="1"/>
</dbReference>
<dbReference type="InterPro" id="IPR039424">
    <property type="entry name" value="SBP_5"/>
</dbReference>
<evidence type="ECO:0000259" key="3">
    <source>
        <dbReference type="Pfam" id="PF00496"/>
    </source>
</evidence>
<keyword evidence="5" id="KW-1185">Reference proteome</keyword>
<feature type="domain" description="Solute-binding protein family 5" evidence="3">
    <location>
        <begin position="131"/>
        <end position="515"/>
    </location>
</feature>
<reference evidence="5" key="1">
    <citation type="journal article" date="2019" name="Int. J. Syst. Evol. Microbiol.">
        <title>The Global Catalogue of Microorganisms (GCM) 10K type strain sequencing project: providing services to taxonomists for standard genome sequencing and annotation.</title>
        <authorList>
            <consortium name="The Broad Institute Genomics Platform"/>
            <consortium name="The Broad Institute Genome Sequencing Center for Infectious Disease"/>
            <person name="Wu L."/>
            <person name="Ma J."/>
        </authorList>
    </citation>
    <scope>NUCLEOTIDE SEQUENCE [LARGE SCALE GENOMIC DNA]</scope>
    <source>
        <strain evidence="5">CGMCC 1.7064</strain>
    </source>
</reference>
<dbReference type="RefSeq" id="WP_188805667.1">
    <property type="nucleotide sequence ID" value="NZ_BAAAOU010000005.1"/>
</dbReference>